<dbReference type="NCBIfam" id="TIGR03862">
    <property type="entry name" value="flavo_PP4765"/>
    <property type="match status" value="1"/>
</dbReference>
<evidence type="ECO:0000256" key="2">
    <source>
        <dbReference type="ARBA" id="ARBA00022630"/>
    </source>
</evidence>
<organism evidence="6 7">
    <name type="scientific">Tepidicella xavieri</name>
    <dbReference type="NCBI Taxonomy" id="360241"/>
    <lineage>
        <taxon>Bacteria</taxon>
        <taxon>Pseudomonadati</taxon>
        <taxon>Pseudomonadota</taxon>
        <taxon>Betaproteobacteria</taxon>
        <taxon>Burkholderiales</taxon>
        <taxon>Tepidicella</taxon>
    </lineage>
</organism>
<evidence type="ECO:0000256" key="3">
    <source>
        <dbReference type="ARBA" id="ARBA00022827"/>
    </source>
</evidence>
<feature type="domain" description="RsdA/BaiN/AoA(So)-like insert" evidence="5">
    <location>
        <begin position="205"/>
        <end position="375"/>
    </location>
</feature>
<evidence type="ECO:0000313" key="6">
    <source>
        <dbReference type="EMBL" id="TDQ45201.1"/>
    </source>
</evidence>
<name>A0A4R6UEN0_9BURK</name>
<evidence type="ECO:0000313" key="7">
    <source>
        <dbReference type="Proteomes" id="UP000295510"/>
    </source>
</evidence>
<dbReference type="RefSeq" id="WP_281276348.1">
    <property type="nucleotide sequence ID" value="NZ_SNYL01000001.1"/>
</dbReference>
<dbReference type="Gene3D" id="1.10.8.260">
    <property type="entry name" value="HI0933 insert domain-like"/>
    <property type="match status" value="1"/>
</dbReference>
<dbReference type="PANTHER" id="PTHR42887:SF1">
    <property type="entry name" value="BLR3961 PROTEIN"/>
    <property type="match status" value="1"/>
</dbReference>
<dbReference type="InterPro" id="IPR036188">
    <property type="entry name" value="FAD/NAD-bd_sf"/>
</dbReference>
<dbReference type="InterPro" id="IPR004792">
    <property type="entry name" value="BaiN-like"/>
</dbReference>
<comment type="caution">
    <text evidence="6">The sequence shown here is derived from an EMBL/GenBank/DDBJ whole genome shotgun (WGS) entry which is preliminary data.</text>
</comment>
<protein>
    <recommendedName>
        <fullName evidence="8">Aminoacetone oxidase family FAD-binding enzyme</fullName>
    </recommendedName>
</protein>
<dbReference type="PANTHER" id="PTHR42887">
    <property type="entry name" value="OS12G0638800 PROTEIN"/>
    <property type="match status" value="1"/>
</dbReference>
<keyword evidence="3" id="KW-0274">FAD</keyword>
<dbReference type="SUPFAM" id="SSF160996">
    <property type="entry name" value="HI0933 insert domain-like"/>
    <property type="match status" value="1"/>
</dbReference>
<dbReference type="InterPro" id="IPR055178">
    <property type="entry name" value="RsdA/BaiN/AoA(So)-like_dom"/>
</dbReference>
<proteinExistence type="predicted"/>
<dbReference type="Gene3D" id="2.40.30.10">
    <property type="entry name" value="Translation factors"/>
    <property type="match status" value="1"/>
</dbReference>
<dbReference type="EMBL" id="SNYL01000001">
    <property type="protein sequence ID" value="TDQ45201.1"/>
    <property type="molecule type" value="Genomic_DNA"/>
</dbReference>
<dbReference type="InterPro" id="IPR022460">
    <property type="entry name" value="Flavoprotein_PP4765"/>
</dbReference>
<dbReference type="Gene3D" id="3.50.50.60">
    <property type="entry name" value="FAD/NAD(P)-binding domain"/>
    <property type="match status" value="1"/>
</dbReference>
<sequence>MSCPVAIVGGGPAGLMAAECLSAAGVAVHLFDAMPTVGRKFLLAGIGGLNLTHAEPLERFVTRYGDRVAACSRWLHVLSPQGVRAWAAGLGIDTFVGSSQRVFPTDMKAAPLLRAWLHRLRHPAQGVPVVFHMRHRWDGTLEPLATDGSPRKGYRLRFATPAGTQDVHARAVVLALGGGSWPRLGSDGAWMPWLQAHGVPLRPLRPANCGFDVALGARRGWSAVLADRCAGRPLKGVELSFTDARGVPFAQRGECVLTATGLEGSLIYAASARLRDAIDAWGSARIHLNLKPDWTRQRLTEVLARPRGGKTLTQLLKGRVGLADASVALVQEVAHADGAVAGGVAALADPGRLAALVQALPLDLAAPRPLAEAISSAGGVALEGLDDDLMLHALPGVFCAGEMLDWEAPTGGYLLTACLASGRVAGLGVVRHLGRND</sequence>
<dbReference type="Pfam" id="PF22780">
    <property type="entry name" value="HI0933_like_1st"/>
    <property type="match status" value="1"/>
</dbReference>
<feature type="domain" description="RsdA/BaiN/AoA(So)-like Rossmann fold-like" evidence="4">
    <location>
        <begin position="5"/>
        <end position="426"/>
    </location>
</feature>
<comment type="cofactor">
    <cofactor evidence="1">
        <name>FAD</name>
        <dbReference type="ChEBI" id="CHEBI:57692"/>
    </cofactor>
</comment>
<reference evidence="6 7" key="1">
    <citation type="submission" date="2019-03" db="EMBL/GenBank/DDBJ databases">
        <title>Genomic Encyclopedia of Type Strains, Phase IV (KMG-IV): sequencing the most valuable type-strain genomes for metagenomic binning, comparative biology and taxonomic classification.</title>
        <authorList>
            <person name="Goeker M."/>
        </authorList>
    </citation>
    <scope>NUCLEOTIDE SEQUENCE [LARGE SCALE GENOMIC DNA]</scope>
    <source>
        <strain evidence="6 7">DSM 19605</strain>
    </source>
</reference>
<accession>A0A4R6UEN0</accession>
<dbReference type="Proteomes" id="UP000295510">
    <property type="component" value="Unassembled WGS sequence"/>
</dbReference>
<keyword evidence="2" id="KW-0285">Flavoprotein</keyword>
<evidence type="ECO:0000259" key="5">
    <source>
        <dbReference type="Pfam" id="PF22780"/>
    </source>
</evidence>
<dbReference type="SUPFAM" id="SSF51905">
    <property type="entry name" value="FAD/NAD(P)-binding domain"/>
    <property type="match status" value="1"/>
</dbReference>
<evidence type="ECO:0000259" key="4">
    <source>
        <dbReference type="Pfam" id="PF03486"/>
    </source>
</evidence>
<evidence type="ECO:0000256" key="1">
    <source>
        <dbReference type="ARBA" id="ARBA00001974"/>
    </source>
</evidence>
<evidence type="ECO:0008006" key="8">
    <source>
        <dbReference type="Google" id="ProtNLM"/>
    </source>
</evidence>
<dbReference type="InterPro" id="IPR057661">
    <property type="entry name" value="RsdA/BaiN/AoA(So)_Rossmann"/>
</dbReference>
<dbReference type="Pfam" id="PF03486">
    <property type="entry name" value="HI0933_like"/>
    <property type="match status" value="1"/>
</dbReference>
<dbReference type="NCBIfam" id="TIGR00275">
    <property type="entry name" value="aminoacetone oxidase family FAD-binding enzyme"/>
    <property type="match status" value="1"/>
</dbReference>
<keyword evidence="7" id="KW-1185">Reference proteome</keyword>
<dbReference type="AlphaFoldDB" id="A0A4R6UEN0"/>
<dbReference type="InterPro" id="IPR023166">
    <property type="entry name" value="BaiN-like_dom_sf"/>
</dbReference>
<gene>
    <name evidence="6" type="ORF">DFR43_101102</name>
</gene>